<dbReference type="SUPFAM" id="SSF51658">
    <property type="entry name" value="Xylose isomerase-like"/>
    <property type="match status" value="1"/>
</dbReference>
<name>A0A7W9NJX0_9PSEU</name>
<dbReference type="EMBL" id="JACHIR010000001">
    <property type="protein sequence ID" value="MBB5896077.1"/>
    <property type="molecule type" value="Genomic_DNA"/>
</dbReference>
<keyword evidence="2" id="KW-1185">Reference proteome</keyword>
<evidence type="ECO:0000313" key="1">
    <source>
        <dbReference type="EMBL" id="MBB5896077.1"/>
    </source>
</evidence>
<dbReference type="InterPro" id="IPR007801">
    <property type="entry name" value="MbnB/TglH/ChrH"/>
</dbReference>
<dbReference type="Proteomes" id="UP000585638">
    <property type="component" value="Unassembled WGS sequence"/>
</dbReference>
<dbReference type="AlphaFoldDB" id="A0A7W9NJX0"/>
<organism evidence="1 2">
    <name type="scientific">Kutzneria kofuensis</name>
    <dbReference type="NCBI Taxonomy" id="103725"/>
    <lineage>
        <taxon>Bacteria</taxon>
        <taxon>Bacillati</taxon>
        <taxon>Actinomycetota</taxon>
        <taxon>Actinomycetes</taxon>
        <taxon>Pseudonocardiales</taxon>
        <taxon>Pseudonocardiaceae</taxon>
        <taxon>Kutzneria</taxon>
    </lineage>
</organism>
<accession>A0A7W9NJX0</accession>
<dbReference type="Pfam" id="PF05114">
    <property type="entry name" value="MbnB_TglH_ChrH"/>
    <property type="match status" value="1"/>
</dbReference>
<dbReference type="InterPro" id="IPR036237">
    <property type="entry name" value="Xyl_isomerase-like_sf"/>
</dbReference>
<reference evidence="1 2" key="1">
    <citation type="submission" date="2020-08" db="EMBL/GenBank/DDBJ databases">
        <title>Sequencing the genomes of 1000 actinobacteria strains.</title>
        <authorList>
            <person name="Klenk H.-P."/>
        </authorList>
    </citation>
    <scope>NUCLEOTIDE SEQUENCE [LARGE SCALE GENOMIC DNA]</scope>
    <source>
        <strain evidence="1 2">DSM 43851</strain>
    </source>
</reference>
<dbReference type="Gene3D" id="3.20.20.150">
    <property type="entry name" value="Divalent-metal-dependent TIM barrel enzymes"/>
    <property type="match status" value="1"/>
</dbReference>
<proteinExistence type="predicted"/>
<evidence type="ECO:0000313" key="2">
    <source>
        <dbReference type="Proteomes" id="UP000585638"/>
    </source>
</evidence>
<dbReference type="RefSeq" id="WP_184867786.1">
    <property type="nucleotide sequence ID" value="NZ_JACHIR010000001.1"/>
</dbReference>
<protein>
    <submittedName>
        <fullName evidence="1">Uncharacterized protein</fullName>
    </submittedName>
</protein>
<gene>
    <name evidence="1" type="ORF">BJ998_007273</name>
</gene>
<dbReference type="PANTHER" id="PTHR42194">
    <property type="entry name" value="UPF0276 PROTEIN HI_1600"/>
    <property type="match status" value="1"/>
</dbReference>
<sequence>MNATPRPKLGSGLGYRAGLHERTMASTAHIDWLELLAEHFLPLTPWRRRLLDQLRTAYVCVPHCLNLSVGGLGGVDESYLDALCEISALIDAPWVSDHLCFTEGDGFDFGHLTPLPWTRRAADRAAEKAAYIQQRLGRQFLLENITYHFRLGGELTEARFIERVLTRADCGMLLDLNNVHTNAVNHGFDAVEFLDQLPLDRVVQLHVAGGRWNGDVLEDSHDAPVPDEVWRLVEHIMPRATGLRAVLLERDAEFPDEFDVLLGEIARARDLMDGASHRVAG</sequence>
<comment type="caution">
    <text evidence="1">The sequence shown here is derived from an EMBL/GenBank/DDBJ whole genome shotgun (WGS) entry which is preliminary data.</text>
</comment>
<dbReference type="PANTHER" id="PTHR42194:SF1">
    <property type="entry name" value="UPF0276 PROTEIN HI_1600"/>
    <property type="match status" value="1"/>
</dbReference>
<dbReference type="NCBIfam" id="NF003818">
    <property type="entry name" value="PRK05409.1"/>
    <property type="match status" value="1"/>
</dbReference>